<accession>W9RG09</accession>
<dbReference type="EMBL" id="KE344975">
    <property type="protein sequence ID" value="EXB88542.1"/>
    <property type="molecule type" value="Genomic_DNA"/>
</dbReference>
<dbReference type="InterPro" id="IPR017103">
    <property type="entry name" value="Iontropic_Glu_rcpt_pln"/>
</dbReference>
<reference evidence="18" key="1">
    <citation type="submission" date="2013-01" db="EMBL/GenBank/DDBJ databases">
        <title>Draft Genome Sequence of a Mulberry Tree, Morus notabilis C.K. Schneid.</title>
        <authorList>
            <person name="He N."/>
            <person name="Zhao S."/>
        </authorList>
    </citation>
    <scope>NUCLEOTIDE SEQUENCE</scope>
</reference>
<feature type="transmembrane region" description="Helical" evidence="15">
    <location>
        <begin position="581"/>
        <end position="599"/>
    </location>
</feature>
<comment type="similarity">
    <text evidence="2 13">Belongs to the glutamate-gated ion channel (TC 1.A.10.1) family.</text>
</comment>
<keyword evidence="3 13" id="KW-0813">Transport</keyword>
<comment type="function">
    <text evidence="13">Glutamate-gated receptor that probably acts as non-selective cation channel.</text>
</comment>
<dbReference type="InterPro" id="IPR001828">
    <property type="entry name" value="ANF_lig-bd_rcpt"/>
</dbReference>
<keyword evidence="9 13" id="KW-0675">Receptor</keyword>
<dbReference type="InterPro" id="IPR044440">
    <property type="entry name" value="GABAb_receptor_plant_PBP1"/>
</dbReference>
<dbReference type="SMART" id="SM00079">
    <property type="entry name" value="PBPe"/>
    <property type="match status" value="1"/>
</dbReference>
<dbReference type="SUPFAM" id="SSF53822">
    <property type="entry name" value="Periplasmic binding protein-like I"/>
    <property type="match status" value="1"/>
</dbReference>
<protein>
    <recommendedName>
        <fullName evidence="13">Glutamate receptor</fullName>
    </recommendedName>
</protein>
<keyword evidence="7 13" id="KW-0406">Ion transport</keyword>
<evidence type="ECO:0000256" key="13">
    <source>
        <dbReference type="PIRNR" id="PIRNR037090"/>
    </source>
</evidence>
<dbReference type="Gene3D" id="1.10.287.70">
    <property type="match status" value="1"/>
</dbReference>
<evidence type="ECO:0000256" key="7">
    <source>
        <dbReference type="ARBA" id="ARBA00023065"/>
    </source>
</evidence>
<feature type="disulfide bond" evidence="14">
    <location>
        <begin position="791"/>
        <end position="847"/>
    </location>
</feature>
<dbReference type="Pfam" id="PF01094">
    <property type="entry name" value="ANF_receptor"/>
    <property type="match status" value="1"/>
</dbReference>
<comment type="subcellular location">
    <subcellularLocation>
        <location evidence="1">Membrane</location>
        <topology evidence="1">Multi-pass membrane protein</topology>
    </subcellularLocation>
</comment>
<evidence type="ECO:0000256" key="10">
    <source>
        <dbReference type="ARBA" id="ARBA00023180"/>
    </source>
</evidence>
<proteinExistence type="inferred from homology"/>
<dbReference type="PIRSF" id="PIRSF037090">
    <property type="entry name" value="Iontro_Glu-like_rcpt_pln"/>
    <property type="match status" value="1"/>
</dbReference>
<keyword evidence="10" id="KW-0325">Glycoprotein</keyword>
<dbReference type="Pfam" id="PF10613">
    <property type="entry name" value="Lig_chan-Glu_bd"/>
    <property type="match status" value="1"/>
</dbReference>
<keyword evidence="11 13" id="KW-1071">Ligand-gated ion channel</keyword>
<dbReference type="FunFam" id="1.10.287.70:FF:000172">
    <property type="entry name" value="Glutamate receptor"/>
    <property type="match status" value="1"/>
</dbReference>
<dbReference type="eggNOG" id="KOG1052">
    <property type="taxonomic scope" value="Eukaryota"/>
</dbReference>
<feature type="transmembrane region" description="Helical" evidence="15">
    <location>
        <begin position="865"/>
        <end position="885"/>
    </location>
</feature>
<evidence type="ECO:0000256" key="12">
    <source>
        <dbReference type="ARBA" id="ARBA00023303"/>
    </source>
</evidence>
<dbReference type="Pfam" id="PF00060">
    <property type="entry name" value="Lig_chan"/>
    <property type="match status" value="1"/>
</dbReference>
<dbReference type="InterPro" id="IPR015683">
    <property type="entry name" value="Ionotropic_Glu_rcpt"/>
</dbReference>
<dbReference type="CDD" id="cd19990">
    <property type="entry name" value="PBP1_GABAb_receptor_plant"/>
    <property type="match status" value="1"/>
</dbReference>
<dbReference type="CDD" id="cd13686">
    <property type="entry name" value="GluR_Plant"/>
    <property type="match status" value="1"/>
</dbReference>
<evidence type="ECO:0000256" key="15">
    <source>
        <dbReference type="SAM" id="Phobius"/>
    </source>
</evidence>
<feature type="transmembrane region" description="Helical" evidence="15">
    <location>
        <begin position="15"/>
        <end position="33"/>
    </location>
</feature>
<evidence type="ECO:0000256" key="1">
    <source>
        <dbReference type="ARBA" id="ARBA00004141"/>
    </source>
</evidence>
<feature type="transmembrane region" description="Helical" evidence="15">
    <location>
        <begin position="641"/>
        <end position="659"/>
    </location>
</feature>
<keyword evidence="6 15" id="KW-1133">Transmembrane helix</keyword>
<evidence type="ECO:0000256" key="8">
    <source>
        <dbReference type="ARBA" id="ARBA00023136"/>
    </source>
</evidence>
<evidence type="ECO:0000256" key="5">
    <source>
        <dbReference type="ARBA" id="ARBA00022729"/>
    </source>
</evidence>
<dbReference type="FunFam" id="3.40.190.10:FF:000054">
    <property type="entry name" value="Glutamate receptor"/>
    <property type="match status" value="1"/>
</dbReference>
<evidence type="ECO:0000256" key="6">
    <source>
        <dbReference type="ARBA" id="ARBA00022989"/>
    </source>
</evidence>
<keyword evidence="12 13" id="KW-0407">Ion channel</keyword>
<keyword evidence="5" id="KW-0732">Signal</keyword>
<evidence type="ECO:0000256" key="11">
    <source>
        <dbReference type="ARBA" id="ARBA00023286"/>
    </source>
</evidence>
<evidence type="ECO:0000259" key="16">
    <source>
        <dbReference type="SMART" id="SM00079"/>
    </source>
</evidence>
<evidence type="ECO:0000313" key="17">
    <source>
        <dbReference type="EMBL" id="EXB88542.1"/>
    </source>
</evidence>
<dbReference type="Gene3D" id="3.40.50.2300">
    <property type="match status" value="2"/>
</dbReference>
<evidence type="ECO:0000313" key="18">
    <source>
        <dbReference type="Proteomes" id="UP000030645"/>
    </source>
</evidence>
<keyword evidence="8 13" id="KW-0472">Membrane</keyword>
<dbReference type="InterPro" id="IPR001320">
    <property type="entry name" value="Iontro_rcpt_C"/>
</dbReference>
<dbReference type="FunFam" id="3.40.50.2300:FF:000188">
    <property type="entry name" value="Glutamate receptor"/>
    <property type="match status" value="1"/>
</dbReference>
<dbReference type="STRING" id="981085.W9RG09"/>
<dbReference type="PANTHER" id="PTHR18966">
    <property type="entry name" value="IONOTROPIC GLUTAMATE RECEPTOR"/>
    <property type="match status" value="1"/>
</dbReference>
<keyword evidence="4 15" id="KW-0812">Transmembrane</keyword>
<evidence type="ECO:0000256" key="3">
    <source>
        <dbReference type="ARBA" id="ARBA00022448"/>
    </source>
</evidence>
<sequence>MSFDFINSVASTSKLGSLMCHVLLIAFFLINITSHGTQATNKKATTNVGIIIDFDSRIGKEQRAAMEIAAQNFNNSSKGHKLSLYFHHSKSEPLMAASSAKKMIEEKNAEVIIGMETWQEAALVGKVGNQTQVPIISLVSPSITPPQMQLRWPFLVTMANDALAEIKCIADLVCAYKWRKVVVIYEDDDYGDGSGALTILNEAFQNISSEIEYCLVLPPYSSLSDPKGVVLDNLLKLLSVQSRVFVVLQSSSPMVAHLFREAKKIGLLQRDSAWIITKSVTSLLDSLDHSIISSMKGTLGIKTYYDKRTSSYKAFNAQFQYFFGEANPGIHALRAYDSIGTITQALERMTSNASAKMLLENILSANFSGLSGKVSFKEGKLVHNPILRIVNVVDKGSYHKLDYWNLEYGFFNVIEKAKIETRGSFDCKNSTGLSGSVLWPGNSRNSKPKGWAMPTISKPLKIGVPGKTQFRKFVTVDESKKYSNDQGYDGLCVRIFRKVLQRLDYDIPYRFEAFYGTYDELVDAVYNKTFDAVVGDVTILADRLDCVEFTQPYMESGLSMVVPIRSKESTWIFIKPFTGEMWVVTGAIFAYTMLIVWFLEHPTNPEFSGTLKNQVGTTLWFTFSSIFFAQREKIHSNITRVVVMMWLFLVFIVTASYTASLSSRFTVRQLEPETDIAWLKRTNQKVGCDGDSFVRRYLEHVLEFKAENIHNVTNEYDYAAQFTNKNIIAAFIGCDGDSFVRRYLEHVLEFKAENIHNVTKEYDYAAQFTNKNIIAAFLELPYERVFLNKYCKEFTTTTPTYRFGGLGFVFQKGSPIAKDVSEAILKLSEDGNITSLVNQCLIPSDECSSEDKTTNESQSLSLKSFWGIYLISGATSTICFLVSLVRLQYNYRRHRQTNVGNQSMKNMVFRLARHFHNGEASYSPGKVTSTSIDVSAPDLPSIDEWSSSRRDSVSTLDAPNHLNSSFPVKIETPLQTRDGM</sequence>
<feature type="transmembrane region" description="Helical" evidence="15">
    <location>
        <begin position="611"/>
        <end position="629"/>
    </location>
</feature>
<feature type="domain" description="Ionotropic glutamate receptor C-terminal" evidence="16">
    <location>
        <begin position="461"/>
        <end position="843"/>
    </location>
</feature>
<dbReference type="GO" id="GO:0015276">
    <property type="term" value="F:ligand-gated monoatomic ion channel activity"/>
    <property type="evidence" value="ECO:0007669"/>
    <property type="project" value="InterPro"/>
</dbReference>
<dbReference type="Proteomes" id="UP000030645">
    <property type="component" value="Unassembled WGS sequence"/>
</dbReference>
<evidence type="ECO:0000256" key="2">
    <source>
        <dbReference type="ARBA" id="ARBA00008685"/>
    </source>
</evidence>
<dbReference type="GO" id="GO:0016020">
    <property type="term" value="C:membrane"/>
    <property type="evidence" value="ECO:0007669"/>
    <property type="project" value="UniProtKB-SubCell"/>
</dbReference>
<dbReference type="Gene3D" id="3.40.190.10">
    <property type="entry name" value="Periplasmic binding protein-like II"/>
    <property type="match status" value="2"/>
</dbReference>
<organism evidence="17 18">
    <name type="scientific">Morus notabilis</name>
    <dbReference type="NCBI Taxonomy" id="981085"/>
    <lineage>
        <taxon>Eukaryota</taxon>
        <taxon>Viridiplantae</taxon>
        <taxon>Streptophyta</taxon>
        <taxon>Embryophyta</taxon>
        <taxon>Tracheophyta</taxon>
        <taxon>Spermatophyta</taxon>
        <taxon>Magnoliopsida</taxon>
        <taxon>eudicotyledons</taxon>
        <taxon>Gunneridae</taxon>
        <taxon>Pentapetalae</taxon>
        <taxon>rosids</taxon>
        <taxon>fabids</taxon>
        <taxon>Rosales</taxon>
        <taxon>Moraceae</taxon>
        <taxon>Moreae</taxon>
        <taxon>Morus</taxon>
    </lineage>
</organism>
<evidence type="ECO:0000256" key="9">
    <source>
        <dbReference type="ARBA" id="ARBA00023170"/>
    </source>
</evidence>
<dbReference type="InterPro" id="IPR028082">
    <property type="entry name" value="Peripla_BP_I"/>
</dbReference>
<evidence type="ECO:0000256" key="14">
    <source>
        <dbReference type="PIRSR" id="PIRSR037090-50"/>
    </source>
</evidence>
<dbReference type="AlphaFoldDB" id="W9RG09"/>
<keyword evidence="14" id="KW-1015">Disulfide bond</keyword>
<dbReference type="InterPro" id="IPR019594">
    <property type="entry name" value="Glu/Gly-bd"/>
</dbReference>
<name>W9RG09_9ROSA</name>
<evidence type="ECO:0000256" key="4">
    <source>
        <dbReference type="ARBA" id="ARBA00022692"/>
    </source>
</evidence>
<keyword evidence="18" id="KW-1185">Reference proteome</keyword>
<gene>
    <name evidence="17" type="ORF">L484_008861</name>
</gene>
<dbReference type="SUPFAM" id="SSF53850">
    <property type="entry name" value="Periplasmic binding protein-like II"/>
    <property type="match status" value="1"/>
</dbReference>